<evidence type="ECO:0000313" key="2">
    <source>
        <dbReference type="EMBL" id="RVW14180.1"/>
    </source>
</evidence>
<dbReference type="Proteomes" id="UP000288805">
    <property type="component" value="Unassembled WGS sequence"/>
</dbReference>
<feature type="compositionally biased region" description="Basic and acidic residues" evidence="1">
    <location>
        <begin position="1"/>
        <end position="11"/>
    </location>
</feature>
<feature type="region of interest" description="Disordered" evidence="1">
    <location>
        <begin position="1"/>
        <end position="32"/>
    </location>
</feature>
<reference evidence="2 3" key="1">
    <citation type="journal article" date="2018" name="PLoS Genet.">
        <title>Population sequencing reveals clonal diversity and ancestral inbreeding in the grapevine cultivar Chardonnay.</title>
        <authorList>
            <person name="Roach M.J."/>
            <person name="Johnson D.L."/>
            <person name="Bohlmann J."/>
            <person name="van Vuuren H.J."/>
            <person name="Jones S.J."/>
            <person name="Pretorius I.S."/>
            <person name="Schmidt S.A."/>
            <person name="Borneman A.R."/>
        </authorList>
    </citation>
    <scope>NUCLEOTIDE SEQUENCE [LARGE SCALE GENOMIC DNA]</scope>
    <source>
        <strain evidence="3">cv. Chardonnay</strain>
        <tissue evidence="2">Leaf</tissue>
    </source>
</reference>
<sequence>MPLTADLDRISEQPCSGDGGYSSMPRADVDHQAQHTTILRQLQHHVGLPSAAEYFALTTAVPHSQATEPQAPPEAAEEAEPSA</sequence>
<feature type="region of interest" description="Disordered" evidence="1">
    <location>
        <begin position="59"/>
        <end position="83"/>
    </location>
</feature>
<name>A0A438BTJ0_VITVI</name>
<organism evidence="2 3">
    <name type="scientific">Vitis vinifera</name>
    <name type="common">Grape</name>
    <dbReference type="NCBI Taxonomy" id="29760"/>
    <lineage>
        <taxon>Eukaryota</taxon>
        <taxon>Viridiplantae</taxon>
        <taxon>Streptophyta</taxon>
        <taxon>Embryophyta</taxon>
        <taxon>Tracheophyta</taxon>
        <taxon>Spermatophyta</taxon>
        <taxon>Magnoliopsida</taxon>
        <taxon>eudicotyledons</taxon>
        <taxon>Gunneridae</taxon>
        <taxon>Pentapetalae</taxon>
        <taxon>rosids</taxon>
        <taxon>Vitales</taxon>
        <taxon>Vitaceae</taxon>
        <taxon>Viteae</taxon>
        <taxon>Vitis</taxon>
    </lineage>
</organism>
<proteinExistence type="predicted"/>
<comment type="caution">
    <text evidence="2">The sequence shown here is derived from an EMBL/GenBank/DDBJ whole genome shotgun (WGS) entry which is preliminary data.</text>
</comment>
<dbReference type="EMBL" id="QGNW01002627">
    <property type="protein sequence ID" value="RVW14180.1"/>
    <property type="molecule type" value="Genomic_DNA"/>
</dbReference>
<gene>
    <name evidence="2" type="ORF">CK203_109726</name>
</gene>
<accession>A0A438BTJ0</accession>
<protein>
    <submittedName>
        <fullName evidence="2">Uncharacterized protein</fullName>
    </submittedName>
</protein>
<dbReference type="AlphaFoldDB" id="A0A438BTJ0"/>
<evidence type="ECO:0000313" key="3">
    <source>
        <dbReference type="Proteomes" id="UP000288805"/>
    </source>
</evidence>
<evidence type="ECO:0000256" key="1">
    <source>
        <dbReference type="SAM" id="MobiDB-lite"/>
    </source>
</evidence>